<sequence length="83" mass="9586">MQYLMVIDLPEILEENIQLSVMTHQVSTRLGQKQSRFSSATTSNSHHQEPTAYMEIGGMNFRPLGPLNKKETPRKYELDLCLY</sequence>
<proteinExistence type="predicted"/>
<evidence type="ECO:0000313" key="2">
    <source>
        <dbReference type="Proteomes" id="UP000187429"/>
    </source>
</evidence>
<dbReference type="OrthoDB" id="5582182at2759"/>
<accession>A0A1R1XZG9</accession>
<organism evidence="1 2">
    <name type="scientific">Smittium culicis</name>
    <dbReference type="NCBI Taxonomy" id="133412"/>
    <lineage>
        <taxon>Eukaryota</taxon>
        <taxon>Fungi</taxon>
        <taxon>Fungi incertae sedis</taxon>
        <taxon>Zoopagomycota</taxon>
        <taxon>Kickxellomycotina</taxon>
        <taxon>Harpellomycetes</taxon>
        <taxon>Harpellales</taxon>
        <taxon>Legeriomycetaceae</taxon>
        <taxon>Smittium</taxon>
    </lineage>
</organism>
<reference evidence="2" key="1">
    <citation type="submission" date="2017-01" db="EMBL/GenBank/DDBJ databases">
        <authorList>
            <person name="Wang Y."/>
            <person name="White M."/>
            <person name="Kvist S."/>
            <person name="Moncalvo J.-M."/>
        </authorList>
    </citation>
    <scope>NUCLEOTIDE SEQUENCE [LARGE SCALE GENOMIC DNA]</scope>
    <source>
        <strain evidence="2">ID-206-W2</strain>
    </source>
</reference>
<dbReference type="AlphaFoldDB" id="A0A1R1XZG9"/>
<dbReference type="Proteomes" id="UP000187429">
    <property type="component" value="Unassembled WGS sequence"/>
</dbReference>
<gene>
    <name evidence="1" type="ORF">AYI69_g6357</name>
</gene>
<dbReference type="EMBL" id="LSSM01002851">
    <property type="protein sequence ID" value="OMJ20077.1"/>
    <property type="molecule type" value="Genomic_DNA"/>
</dbReference>
<keyword evidence="2" id="KW-1185">Reference proteome</keyword>
<name>A0A1R1XZG9_9FUNG</name>
<evidence type="ECO:0000313" key="1">
    <source>
        <dbReference type="EMBL" id="OMJ20077.1"/>
    </source>
</evidence>
<protein>
    <submittedName>
        <fullName evidence="1">Uncharacterized protein</fullName>
    </submittedName>
</protein>
<comment type="caution">
    <text evidence="1">The sequence shown here is derived from an EMBL/GenBank/DDBJ whole genome shotgun (WGS) entry which is preliminary data.</text>
</comment>